<dbReference type="RefSeq" id="WP_344486684.1">
    <property type="nucleotide sequence ID" value="NZ_BAAASB010000044.1"/>
</dbReference>
<accession>A0ABW0ATI3</accession>
<dbReference type="Proteomes" id="UP001596160">
    <property type="component" value="Unassembled WGS sequence"/>
</dbReference>
<evidence type="ECO:0000313" key="3">
    <source>
        <dbReference type="Proteomes" id="UP001596160"/>
    </source>
</evidence>
<evidence type="ECO:0000256" key="1">
    <source>
        <dbReference type="SAM" id="MobiDB-lite"/>
    </source>
</evidence>
<organism evidence="2 3">
    <name type="scientific">Streptomyces amakusaensis</name>
    <dbReference type="NCBI Taxonomy" id="67271"/>
    <lineage>
        <taxon>Bacteria</taxon>
        <taxon>Bacillati</taxon>
        <taxon>Actinomycetota</taxon>
        <taxon>Actinomycetes</taxon>
        <taxon>Kitasatosporales</taxon>
        <taxon>Streptomycetaceae</taxon>
        <taxon>Streptomyces</taxon>
    </lineage>
</organism>
<feature type="region of interest" description="Disordered" evidence="1">
    <location>
        <begin position="53"/>
        <end position="124"/>
    </location>
</feature>
<gene>
    <name evidence="2" type="ORF">ACFPRH_35255</name>
</gene>
<comment type="caution">
    <text evidence="2">The sequence shown here is derived from an EMBL/GenBank/DDBJ whole genome shotgun (WGS) entry which is preliminary data.</text>
</comment>
<evidence type="ECO:0000313" key="2">
    <source>
        <dbReference type="EMBL" id="MFC5156983.1"/>
    </source>
</evidence>
<dbReference type="EMBL" id="JBHSKP010000055">
    <property type="protein sequence ID" value="MFC5156983.1"/>
    <property type="molecule type" value="Genomic_DNA"/>
</dbReference>
<proteinExistence type="predicted"/>
<sequence length="124" mass="13158">MDLADLDTDPASAVLAHAVRQAVKAALPDYRASALGRLSRTGEADAEARRAYKAEQGRRWYQHNPNGTDVVTAAAKAPPTPPGPALRSTCSPRAWSSCASRPPPGPSRWPCRGRSGCPSSPRAR</sequence>
<protein>
    <submittedName>
        <fullName evidence="2">Uncharacterized protein</fullName>
    </submittedName>
</protein>
<keyword evidence="3" id="KW-1185">Reference proteome</keyword>
<name>A0ABW0ATI3_9ACTN</name>
<reference evidence="3" key="1">
    <citation type="journal article" date="2019" name="Int. J. Syst. Evol. Microbiol.">
        <title>The Global Catalogue of Microorganisms (GCM) 10K type strain sequencing project: providing services to taxonomists for standard genome sequencing and annotation.</title>
        <authorList>
            <consortium name="The Broad Institute Genomics Platform"/>
            <consortium name="The Broad Institute Genome Sequencing Center for Infectious Disease"/>
            <person name="Wu L."/>
            <person name="Ma J."/>
        </authorList>
    </citation>
    <scope>NUCLEOTIDE SEQUENCE [LARGE SCALE GENOMIC DNA]</scope>
    <source>
        <strain evidence="3">PCU 266</strain>
    </source>
</reference>